<proteinExistence type="predicted"/>
<feature type="domain" description="EAL" evidence="3">
    <location>
        <begin position="311"/>
        <end position="565"/>
    </location>
</feature>
<accession>A0ABP7P0F2</accession>
<evidence type="ECO:0000259" key="3">
    <source>
        <dbReference type="PROSITE" id="PS50883"/>
    </source>
</evidence>
<dbReference type="CDD" id="cd01948">
    <property type="entry name" value="EAL"/>
    <property type="match status" value="1"/>
</dbReference>
<dbReference type="InterPro" id="IPR011006">
    <property type="entry name" value="CheY-like_superfamily"/>
</dbReference>
<dbReference type="RefSeq" id="WP_344804933.1">
    <property type="nucleotide sequence ID" value="NZ_BAABBO010000007.1"/>
</dbReference>
<dbReference type="Gene3D" id="3.20.20.450">
    <property type="entry name" value="EAL domain"/>
    <property type="match status" value="1"/>
</dbReference>
<evidence type="ECO:0000313" key="5">
    <source>
        <dbReference type="EMBL" id="GAA3957623.1"/>
    </source>
</evidence>
<comment type="caution">
    <text evidence="5">The sequence shown here is derived from an EMBL/GenBank/DDBJ whole genome shotgun (WGS) entry which is preliminary data.</text>
</comment>
<dbReference type="PANTHER" id="PTHR44757:SF2">
    <property type="entry name" value="BIOFILM ARCHITECTURE MAINTENANCE PROTEIN MBAA"/>
    <property type="match status" value="1"/>
</dbReference>
<keyword evidence="1" id="KW-0597">Phosphoprotein</keyword>
<dbReference type="InterPro" id="IPR035919">
    <property type="entry name" value="EAL_sf"/>
</dbReference>
<dbReference type="InterPro" id="IPR029787">
    <property type="entry name" value="Nucleotide_cyclase"/>
</dbReference>
<organism evidence="5 6">
    <name type="scientific">Allohahella marinimesophila</name>
    <dbReference type="NCBI Taxonomy" id="1054972"/>
    <lineage>
        <taxon>Bacteria</taxon>
        <taxon>Pseudomonadati</taxon>
        <taxon>Pseudomonadota</taxon>
        <taxon>Gammaproteobacteria</taxon>
        <taxon>Oceanospirillales</taxon>
        <taxon>Hahellaceae</taxon>
        <taxon>Allohahella</taxon>
    </lineage>
</organism>
<feature type="modified residue" description="4-aspartylphosphate" evidence="1">
    <location>
        <position position="59"/>
    </location>
</feature>
<dbReference type="Proteomes" id="UP001501337">
    <property type="component" value="Unassembled WGS sequence"/>
</dbReference>
<evidence type="ECO:0000256" key="1">
    <source>
        <dbReference type="PROSITE-ProRule" id="PRU00169"/>
    </source>
</evidence>
<dbReference type="PANTHER" id="PTHR44757">
    <property type="entry name" value="DIGUANYLATE CYCLASE DGCP"/>
    <property type="match status" value="1"/>
</dbReference>
<dbReference type="InterPro" id="IPR001633">
    <property type="entry name" value="EAL_dom"/>
</dbReference>
<keyword evidence="6" id="KW-1185">Reference proteome</keyword>
<dbReference type="InterPro" id="IPR000160">
    <property type="entry name" value="GGDEF_dom"/>
</dbReference>
<dbReference type="CDD" id="cd01949">
    <property type="entry name" value="GGDEF"/>
    <property type="match status" value="1"/>
</dbReference>
<dbReference type="Pfam" id="PF00990">
    <property type="entry name" value="GGDEF"/>
    <property type="match status" value="1"/>
</dbReference>
<dbReference type="EMBL" id="BAABBO010000007">
    <property type="protein sequence ID" value="GAA3957623.1"/>
    <property type="molecule type" value="Genomic_DNA"/>
</dbReference>
<dbReference type="InterPro" id="IPR001789">
    <property type="entry name" value="Sig_transdc_resp-reg_receiver"/>
</dbReference>
<evidence type="ECO:0000259" key="4">
    <source>
        <dbReference type="PROSITE" id="PS50887"/>
    </source>
</evidence>
<evidence type="ECO:0000259" key="2">
    <source>
        <dbReference type="PROSITE" id="PS50110"/>
    </source>
</evidence>
<dbReference type="SMART" id="SM00267">
    <property type="entry name" value="GGDEF"/>
    <property type="match status" value="1"/>
</dbReference>
<dbReference type="Gene3D" id="3.30.70.270">
    <property type="match status" value="1"/>
</dbReference>
<gene>
    <name evidence="5" type="ORF">GCM10022278_15170</name>
</gene>
<dbReference type="SMART" id="SM00448">
    <property type="entry name" value="REC"/>
    <property type="match status" value="1"/>
</dbReference>
<dbReference type="Pfam" id="PF00072">
    <property type="entry name" value="Response_reg"/>
    <property type="match status" value="1"/>
</dbReference>
<dbReference type="InterPro" id="IPR052155">
    <property type="entry name" value="Biofilm_reg_signaling"/>
</dbReference>
<dbReference type="Pfam" id="PF00563">
    <property type="entry name" value="EAL"/>
    <property type="match status" value="1"/>
</dbReference>
<evidence type="ECO:0000313" key="6">
    <source>
        <dbReference type="Proteomes" id="UP001501337"/>
    </source>
</evidence>
<dbReference type="SMART" id="SM00052">
    <property type="entry name" value="EAL"/>
    <property type="match status" value="1"/>
</dbReference>
<dbReference type="SUPFAM" id="SSF52172">
    <property type="entry name" value="CheY-like"/>
    <property type="match status" value="1"/>
</dbReference>
<dbReference type="PROSITE" id="PS50110">
    <property type="entry name" value="RESPONSE_REGULATORY"/>
    <property type="match status" value="1"/>
</dbReference>
<dbReference type="Gene3D" id="3.40.50.2300">
    <property type="match status" value="1"/>
</dbReference>
<dbReference type="SUPFAM" id="SSF141868">
    <property type="entry name" value="EAL domain-like"/>
    <property type="match status" value="1"/>
</dbReference>
<name>A0ABP7P0F2_9GAMM</name>
<evidence type="ECO:0008006" key="7">
    <source>
        <dbReference type="Google" id="ProtNLM"/>
    </source>
</evidence>
<dbReference type="InterPro" id="IPR043128">
    <property type="entry name" value="Rev_trsase/Diguanyl_cyclase"/>
</dbReference>
<sequence>MAADSISVLVVDDDFQDFILVNEALHASNNSNFRVEHSSSFEAARELILQDLFDVYLVDYVLDKGDGAELINAAVEARIDKPMIVLTGANTLEMDQRMIGIGAADFLPKSELTPTLLERIIRHAIDRKRSQLEMARLAIQDPLTGLGNRAMLEDNLDRAMARAERNKTGLAVLFLDLNRFKDINDSLGHHVGDKLLQTIARRLDKLTRDGDVVARMGGDEFVVLLEHLGAPEDAAVVAVVLLDAISVPIKAAGTSLVVSASIGIATYPENASSRIELMQHADMALYEAKKAGGESSFQFFSQAIQSRLQESVDIEHQLRRGMAAQRMRLLYQPQFRFSDRKIVGAEALLRLELDDGSLLGPDKFIPVAEKTGLIIELGQWVLQTACTQIKAWSCPTMSALSVAVNISPRQLKVANFLDDLERRLELSEIDPKRLELELTEANFIDTGGESIALLNAITQLGLHIAIDDFGTGYSSLRYLKHLPVQQLKIDKSFVCGAGNQVADPVIVRAIITMAHSLGLEVVAEGVETVEQFEFLRALGCDYGQGFLIGRPMSAEALFEAVRESLPVL</sequence>
<dbReference type="CDD" id="cd00156">
    <property type="entry name" value="REC"/>
    <property type="match status" value="1"/>
</dbReference>
<dbReference type="NCBIfam" id="TIGR00254">
    <property type="entry name" value="GGDEF"/>
    <property type="match status" value="1"/>
</dbReference>
<reference evidence="6" key="1">
    <citation type="journal article" date="2019" name="Int. J. Syst. Evol. Microbiol.">
        <title>The Global Catalogue of Microorganisms (GCM) 10K type strain sequencing project: providing services to taxonomists for standard genome sequencing and annotation.</title>
        <authorList>
            <consortium name="The Broad Institute Genomics Platform"/>
            <consortium name="The Broad Institute Genome Sequencing Center for Infectious Disease"/>
            <person name="Wu L."/>
            <person name="Ma J."/>
        </authorList>
    </citation>
    <scope>NUCLEOTIDE SEQUENCE [LARGE SCALE GENOMIC DNA]</scope>
    <source>
        <strain evidence="6">JCM 17555</strain>
    </source>
</reference>
<dbReference type="PROSITE" id="PS50883">
    <property type="entry name" value="EAL"/>
    <property type="match status" value="1"/>
</dbReference>
<feature type="domain" description="GGDEF" evidence="4">
    <location>
        <begin position="168"/>
        <end position="302"/>
    </location>
</feature>
<dbReference type="SUPFAM" id="SSF55073">
    <property type="entry name" value="Nucleotide cyclase"/>
    <property type="match status" value="1"/>
</dbReference>
<dbReference type="PROSITE" id="PS50887">
    <property type="entry name" value="GGDEF"/>
    <property type="match status" value="1"/>
</dbReference>
<feature type="domain" description="Response regulatory" evidence="2">
    <location>
        <begin position="7"/>
        <end position="124"/>
    </location>
</feature>
<protein>
    <recommendedName>
        <fullName evidence="7">Diguanylate cyclase (GGDEF)-like protein</fullName>
    </recommendedName>
</protein>